<feature type="region of interest" description="Disordered" evidence="1">
    <location>
        <begin position="278"/>
        <end position="326"/>
    </location>
</feature>
<feature type="compositionally biased region" description="Polar residues" evidence="1">
    <location>
        <begin position="135"/>
        <end position="158"/>
    </location>
</feature>
<reference evidence="2 3" key="1">
    <citation type="journal article" date="2019" name="Sci. Rep.">
        <title>Orb-weaving spider Araneus ventricosus genome elucidates the spidroin gene catalogue.</title>
        <authorList>
            <person name="Kono N."/>
            <person name="Nakamura H."/>
            <person name="Ohtoshi R."/>
            <person name="Moran D.A.P."/>
            <person name="Shinohara A."/>
            <person name="Yoshida Y."/>
            <person name="Fujiwara M."/>
            <person name="Mori M."/>
            <person name="Tomita M."/>
            <person name="Arakawa K."/>
        </authorList>
    </citation>
    <scope>NUCLEOTIDE SEQUENCE [LARGE SCALE GENOMIC DNA]</scope>
</reference>
<proteinExistence type="predicted"/>
<accession>A0A4Y2NMK7</accession>
<organism evidence="2 3">
    <name type="scientific">Araneus ventricosus</name>
    <name type="common">Orbweaver spider</name>
    <name type="synonym">Epeira ventricosa</name>
    <dbReference type="NCBI Taxonomy" id="182803"/>
    <lineage>
        <taxon>Eukaryota</taxon>
        <taxon>Metazoa</taxon>
        <taxon>Ecdysozoa</taxon>
        <taxon>Arthropoda</taxon>
        <taxon>Chelicerata</taxon>
        <taxon>Arachnida</taxon>
        <taxon>Araneae</taxon>
        <taxon>Araneomorphae</taxon>
        <taxon>Entelegynae</taxon>
        <taxon>Araneoidea</taxon>
        <taxon>Araneidae</taxon>
        <taxon>Araneus</taxon>
    </lineage>
</organism>
<dbReference type="EMBL" id="BGPR01009420">
    <property type="protein sequence ID" value="GBN39909.1"/>
    <property type="molecule type" value="Genomic_DNA"/>
</dbReference>
<evidence type="ECO:0000313" key="3">
    <source>
        <dbReference type="Proteomes" id="UP000499080"/>
    </source>
</evidence>
<gene>
    <name evidence="2" type="ORF">AVEN_108297_1</name>
</gene>
<dbReference type="Proteomes" id="UP000499080">
    <property type="component" value="Unassembled WGS sequence"/>
</dbReference>
<sequence>MFNQGRAAAHASFPPNANITAPNFNPNVGLPPGVNMSQNHLSFLAMPPPNLIASQHVFPSAINTISSPAFLTPNMAVRPPQPFVSSTGTNVPDMKIFQNIPPSHMQSVNMYPNNAQHFGNPGFAGSNGNAMHPVTFSQTGNSFNHIHNPNGDNRSPTPHFNPWSPPPSTMNNFSSVSGNAMQNSATFQSSNRNVWSDSSRNSTTSETSQDRSFPLKFNAVKSKASDINPWMNPPISFADVSSNNYANGARHMQSPPNVNGYNSDEIPAWKRNSNNFKFSNSHGKQPQSNWKSGHFSSMKNNQTSSSFQYSGNSFKNSHNKFQGRKNNNFKKSVSYILPASETNWSLNNACRS</sequence>
<feature type="compositionally biased region" description="Polar residues" evidence="1">
    <location>
        <begin position="282"/>
        <end position="316"/>
    </location>
</feature>
<feature type="region of interest" description="Disordered" evidence="1">
    <location>
        <begin position="135"/>
        <end position="211"/>
    </location>
</feature>
<keyword evidence="3" id="KW-1185">Reference proteome</keyword>
<evidence type="ECO:0000256" key="1">
    <source>
        <dbReference type="SAM" id="MobiDB-lite"/>
    </source>
</evidence>
<evidence type="ECO:0000313" key="2">
    <source>
        <dbReference type="EMBL" id="GBN39909.1"/>
    </source>
</evidence>
<feature type="compositionally biased region" description="Polar residues" evidence="1">
    <location>
        <begin position="169"/>
        <end position="211"/>
    </location>
</feature>
<dbReference type="AlphaFoldDB" id="A0A4Y2NMK7"/>
<protein>
    <submittedName>
        <fullName evidence="2">Uncharacterized protein</fullName>
    </submittedName>
</protein>
<comment type="caution">
    <text evidence="2">The sequence shown here is derived from an EMBL/GenBank/DDBJ whole genome shotgun (WGS) entry which is preliminary data.</text>
</comment>
<name>A0A4Y2NMK7_ARAVE</name>